<dbReference type="SMART" id="SM01022">
    <property type="entry name" value="ASCH"/>
    <property type="match status" value="1"/>
</dbReference>
<evidence type="ECO:0000259" key="1">
    <source>
        <dbReference type="SMART" id="SM01022"/>
    </source>
</evidence>
<dbReference type="Pfam" id="PF04266">
    <property type="entry name" value="ASCH"/>
    <property type="match status" value="1"/>
</dbReference>
<protein>
    <submittedName>
        <fullName evidence="2">RNA-binding protein</fullName>
    </submittedName>
</protein>
<evidence type="ECO:0000313" key="3">
    <source>
        <dbReference type="Proteomes" id="UP000187412"/>
    </source>
</evidence>
<dbReference type="PANTHER" id="PTHR39203:SF1">
    <property type="entry name" value="CYTOPLASMIC PROTEIN"/>
    <property type="match status" value="1"/>
</dbReference>
<sequence>MTDTPAVEAYWSTYIKAHPEAAELYDSAWSFGDNPRLANELLELVLKGTKTGTASDYDLNEIRGLTQPFVHGHSILLDASGEPRAIIETIKVEVIPFDKVTAEFAYSEGEDDRSLESWRYNHELYFTRERKAYDKPFDLQMKVVCENFQIVDIRQPQ</sequence>
<comment type="caution">
    <text evidence="2">The sequence shown here is derived from an EMBL/GenBank/DDBJ whole genome shotgun (WGS) entry which is preliminary data.</text>
</comment>
<dbReference type="EMBL" id="MPTB01000029">
    <property type="protein sequence ID" value="OMD44853.1"/>
    <property type="molecule type" value="Genomic_DNA"/>
</dbReference>
<organism evidence="2 3">
    <name type="scientific">Paenibacillus borealis</name>
    <dbReference type="NCBI Taxonomy" id="160799"/>
    <lineage>
        <taxon>Bacteria</taxon>
        <taxon>Bacillati</taxon>
        <taxon>Bacillota</taxon>
        <taxon>Bacilli</taxon>
        <taxon>Bacillales</taxon>
        <taxon>Paenibacillaceae</taxon>
        <taxon>Paenibacillus</taxon>
    </lineage>
</organism>
<dbReference type="PIRSF" id="PIRSF021320">
    <property type="entry name" value="DUF984"/>
    <property type="match status" value="1"/>
</dbReference>
<dbReference type="InterPro" id="IPR009326">
    <property type="entry name" value="DUF984"/>
</dbReference>
<keyword evidence="3" id="KW-1185">Reference proteome</keyword>
<dbReference type="CDD" id="cd06553">
    <property type="entry name" value="ASCH_Ef3133_like"/>
    <property type="match status" value="1"/>
</dbReference>
<name>A0ABX3H6L1_PAEBO</name>
<proteinExistence type="predicted"/>
<feature type="domain" description="ASCH" evidence="1">
    <location>
        <begin position="29"/>
        <end position="152"/>
    </location>
</feature>
<dbReference type="PANTHER" id="PTHR39203">
    <property type="entry name" value="CYTOPLASMIC PROTEIN-RELATED"/>
    <property type="match status" value="1"/>
</dbReference>
<gene>
    <name evidence="2" type="ORF">BSK56_21145</name>
</gene>
<reference evidence="2 3" key="1">
    <citation type="submission" date="2016-10" db="EMBL/GenBank/DDBJ databases">
        <title>Paenibacillus species isolates.</title>
        <authorList>
            <person name="Beno S.M."/>
        </authorList>
    </citation>
    <scope>NUCLEOTIDE SEQUENCE [LARGE SCALE GENOMIC DNA]</scope>
    <source>
        <strain evidence="2 3">FSL H7-0744</strain>
    </source>
</reference>
<dbReference type="SUPFAM" id="SSF88697">
    <property type="entry name" value="PUA domain-like"/>
    <property type="match status" value="1"/>
</dbReference>
<dbReference type="Gene3D" id="3.10.400.10">
    <property type="entry name" value="Sulfate adenylyltransferase"/>
    <property type="match status" value="1"/>
</dbReference>
<dbReference type="Proteomes" id="UP000187412">
    <property type="component" value="Unassembled WGS sequence"/>
</dbReference>
<accession>A0ABX3H6L1</accession>
<dbReference type="InterPro" id="IPR015947">
    <property type="entry name" value="PUA-like_sf"/>
</dbReference>
<evidence type="ECO:0000313" key="2">
    <source>
        <dbReference type="EMBL" id="OMD44853.1"/>
    </source>
</evidence>
<dbReference type="InterPro" id="IPR007374">
    <property type="entry name" value="ASCH_domain"/>
</dbReference>
<dbReference type="RefSeq" id="WP_076112624.1">
    <property type="nucleotide sequence ID" value="NZ_MPTB01000029.1"/>
</dbReference>